<dbReference type="PANTHER" id="PTHR34693:SF1">
    <property type="entry name" value="PROTEIN PAR32"/>
    <property type="match status" value="1"/>
</dbReference>
<dbReference type="AlphaFoldDB" id="A0AAD7ERQ0"/>
<dbReference type="EMBL" id="JARIHO010000021">
    <property type="protein sequence ID" value="KAJ7346305.1"/>
    <property type="molecule type" value="Genomic_DNA"/>
</dbReference>
<dbReference type="Proteomes" id="UP001218218">
    <property type="component" value="Unassembled WGS sequence"/>
</dbReference>
<comment type="caution">
    <text evidence="2">The sequence shown here is derived from an EMBL/GenBank/DDBJ whole genome shotgun (WGS) entry which is preliminary data.</text>
</comment>
<reference evidence="2" key="1">
    <citation type="submission" date="2023-03" db="EMBL/GenBank/DDBJ databases">
        <title>Massive genome expansion in bonnet fungi (Mycena s.s.) driven by repeated elements and novel gene families across ecological guilds.</title>
        <authorList>
            <consortium name="Lawrence Berkeley National Laboratory"/>
            <person name="Harder C.B."/>
            <person name="Miyauchi S."/>
            <person name="Viragh M."/>
            <person name="Kuo A."/>
            <person name="Thoen E."/>
            <person name="Andreopoulos B."/>
            <person name="Lu D."/>
            <person name="Skrede I."/>
            <person name="Drula E."/>
            <person name="Henrissat B."/>
            <person name="Morin E."/>
            <person name="Kohler A."/>
            <person name="Barry K."/>
            <person name="LaButti K."/>
            <person name="Morin E."/>
            <person name="Salamov A."/>
            <person name="Lipzen A."/>
            <person name="Mereny Z."/>
            <person name="Hegedus B."/>
            <person name="Baldrian P."/>
            <person name="Stursova M."/>
            <person name="Weitz H."/>
            <person name="Taylor A."/>
            <person name="Grigoriev I.V."/>
            <person name="Nagy L.G."/>
            <person name="Martin F."/>
            <person name="Kauserud H."/>
        </authorList>
    </citation>
    <scope>NUCLEOTIDE SEQUENCE</scope>
    <source>
        <strain evidence="2">CBHHK002</strain>
    </source>
</reference>
<organism evidence="2 3">
    <name type="scientific">Mycena albidolilacea</name>
    <dbReference type="NCBI Taxonomy" id="1033008"/>
    <lineage>
        <taxon>Eukaryota</taxon>
        <taxon>Fungi</taxon>
        <taxon>Dikarya</taxon>
        <taxon>Basidiomycota</taxon>
        <taxon>Agaricomycotina</taxon>
        <taxon>Agaricomycetes</taxon>
        <taxon>Agaricomycetidae</taxon>
        <taxon>Agaricales</taxon>
        <taxon>Marasmiineae</taxon>
        <taxon>Mycenaceae</taxon>
        <taxon>Mycena</taxon>
    </lineage>
</organism>
<keyword evidence="3" id="KW-1185">Reference proteome</keyword>
<dbReference type="PANTHER" id="PTHR34693">
    <property type="entry name" value="PROTEIN PAR32"/>
    <property type="match status" value="1"/>
</dbReference>
<gene>
    <name evidence="2" type="ORF">DFH08DRAFT_212994</name>
</gene>
<name>A0AAD7ERQ0_9AGAR</name>
<feature type="region of interest" description="Disordered" evidence="1">
    <location>
        <begin position="1"/>
        <end position="125"/>
    </location>
</feature>
<sequence length="240" mass="25930">MPSSQQAPRPQPPNANANARPTLSGRISALGASLRMRSPRTQEGQDEAHEPGAWAETRTLVEPASSPSRGYLAGRGGFGNFHADARPPPPEEPEQELPWPRGRSHEPRRGSHSTGRGGYGNIASGRNAHAGQWSYSAQEQELLRAHAEARRVAIPVGRGGYGNIAHARALAAEEAVTVSRSRSVDPIAAPTSMSFNVPLPVPGYRARPRRNSRTRAIFHLNGNGRDDRYLSDADESDEES</sequence>
<evidence type="ECO:0000313" key="2">
    <source>
        <dbReference type="EMBL" id="KAJ7346305.1"/>
    </source>
</evidence>
<evidence type="ECO:0000313" key="3">
    <source>
        <dbReference type="Proteomes" id="UP001218218"/>
    </source>
</evidence>
<feature type="region of interest" description="Disordered" evidence="1">
    <location>
        <begin position="201"/>
        <end position="240"/>
    </location>
</feature>
<accession>A0AAD7ERQ0</accession>
<evidence type="ECO:0000256" key="1">
    <source>
        <dbReference type="SAM" id="MobiDB-lite"/>
    </source>
</evidence>
<feature type="compositionally biased region" description="Low complexity" evidence="1">
    <location>
        <begin position="1"/>
        <end position="21"/>
    </location>
</feature>
<proteinExistence type="predicted"/>
<dbReference type="Pfam" id="PF12223">
    <property type="entry name" value="DUF3602"/>
    <property type="match status" value="1"/>
</dbReference>
<dbReference type="InterPro" id="IPR022024">
    <property type="entry name" value="DUF3602"/>
</dbReference>
<dbReference type="InterPro" id="IPR053203">
    <property type="entry name" value="Cisplatin_resist-associated"/>
</dbReference>
<protein>
    <submittedName>
        <fullName evidence="2">Uncharacterized protein</fullName>
    </submittedName>
</protein>